<keyword evidence="7 9" id="KW-0234">DNA repair</keyword>
<evidence type="ECO:0000313" key="13">
    <source>
        <dbReference type="Proteomes" id="UP000324629"/>
    </source>
</evidence>
<dbReference type="CDD" id="cd13231">
    <property type="entry name" value="PH2_SSRP1-like"/>
    <property type="match status" value="1"/>
</dbReference>
<feature type="compositionally biased region" description="Basic and acidic residues" evidence="10">
    <location>
        <begin position="161"/>
        <end position="172"/>
    </location>
</feature>
<comment type="subcellular location">
    <subcellularLocation>
        <location evidence="9">Nucleus</location>
    </subcellularLocation>
    <subcellularLocation>
        <location evidence="9">Chromosome</location>
    </subcellularLocation>
</comment>
<proteinExistence type="inferred from homology"/>
<evidence type="ECO:0000259" key="11">
    <source>
        <dbReference type="SMART" id="SM01287"/>
    </source>
</evidence>
<feature type="non-terminal residue" evidence="12">
    <location>
        <position position="1"/>
    </location>
</feature>
<dbReference type="PANTHER" id="PTHR45849:SF1">
    <property type="entry name" value="FACT COMPLEX SUBUNIT SSRP1"/>
    <property type="match status" value="1"/>
</dbReference>
<keyword evidence="4 9" id="KW-0227">DNA damage</keyword>
<dbReference type="Gene3D" id="2.30.29.30">
    <property type="entry name" value="Pleckstrin-homology domain (PH domain)/Phosphotyrosine-binding domain (PTB)"/>
    <property type="match status" value="1"/>
</dbReference>
<keyword evidence="8 9" id="KW-0539">Nucleus</keyword>
<dbReference type="GO" id="GO:0042393">
    <property type="term" value="F:histone binding"/>
    <property type="evidence" value="ECO:0007669"/>
    <property type="project" value="TreeGrafter"/>
</dbReference>
<accession>A0A5J4N541</accession>
<dbReference type="Proteomes" id="UP000324629">
    <property type="component" value="Unassembled WGS sequence"/>
</dbReference>
<evidence type="ECO:0000256" key="2">
    <source>
        <dbReference type="ARBA" id="ARBA00022454"/>
    </source>
</evidence>
<feature type="region of interest" description="Disordered" evidence="10">
    <location>
        <begin position="143"/>
        <end position="177"/>
    </location>
</feature>
<keyword evidence="5 9" id="KW-0805">Transcription regulation</keyword>
<dbReference type="PRINTS" id="PR00887">
    <property type="entry name" value="SSRCOGNITION"/>
</dbReference>
<keyword evidence="13" id="KW-1185">Reference proteome</keyword>
<evidence type="ECO:0000256" key="7">
    <source>
        <dbReference type="ARBA" id="ARBA00023204"/>
    </source>
</evidence>
<evidence type="ECO:0000256" key="1">
    <source>
        <dbReference type="ARBA" id="ARBA00010060"/>
    </source>
</evidence>
<comment type="function">
    <text evidence="9">Component of the FACT complex, a general chromatin factor that acts to reorganize nucleosomes. The FACT complex is involved in multiple processes that require DNA as a template such as mRNA elongation, DNA replication and DNA repair. During transcription elongation the FACT complex acts as a histone chaperone that both destabilizes and restores nucleosomal structure. It facilitates the passage of RNA polymerase II and transcription by promoting the dissociation of one histone H2A-H2B dimer from the nucleosome, then subsequently promotes the reestablishment of the nucleosome following the passage of RNA polymerase II.</text>
</comment>
<dbReference type="GO" id="GO:0035101">
    <property type="term" value="C:FACT complex"/>
    <property type="evidence" value="ECO:0007669"/>
    <property type="project" value="TreeGrafter"/>
</dbReference>
<comment type="similarity">
    <text evidence="1 9">Belongs to the SSRP1 family.</text>
</comment>
<dbReference type="InterPro" id="IPR000969">
    <property type="entry name" value="SSRP1/POB3"/>
</dbReference>
<dbReference type="InterPro" id="IPR011993">
    <property type="entry name" value="PH-like_dom_sf"/>
</dbReference>
<dbReference type="EMBL" id="QNGE01008952">
    <property type="protein sequence ID" value="KAA3670651.1"/>
    <property type="molecule type" value="Genomic_DNA"/>
</dbReference>
<organism evidence="12 13">
    <name type="scientific">Paragonimus westermani</name>
    <dbReference type="NCBI Taxonomy" id="34504"/>
    <lineage>
        <taxon>Eukaryota</taxon>
        <taxon>Metazoa</taxon>
        <taxon>Spiralia</taxon>
        <taxon>Lophotrochozoa</taxon>
        <taxon>Platyhelminthes</taxon>
        <taxon>Trematoda</taxon>
        <taxon>Digenea</taxon>
        <taxon>Plagiorchiida</taxon>
        <taxon>Troglotremata</taxon>
        <taxon>Troglotrematidae</taxon>
        <taxon>Paragonimus</taxon>
    </lineage>
</organism>
<evidence type="ECO:0000256" key="3">
    <source>
        <dbReference type="ARBA" id="ARBA00022705"/>
    </source>
</evidence>
<gene>
    <name evidence="12" type="ORF">DEA37_0012439</name>
</gene>
<feature type="compositionally biased region" description="Acidic residues" evidence="10">
    <location>
        <begin position="149"/>
        <end position="160"/>
    </location>
</feature>
<evidence type="ECO:0000256" key="6">
    <source>
        <dbReference type="ARBA" id="ARBA00023163"/>
    </source>
</evidence>
<keyword evidence="3 9" id="KW-0235">DNA replication</keyword>
<evidence type="ECO:0000256" key="9">
    <source>
        <dbReference type="RuleBase" id="RU364013"/>
    </source>
</evidence>
<name>A0A5J4N541_9TREM</name>
<dbReference type="InterPro" id="IPR050454">
    <property type="entry name" value="RTT106/SSRP1_HistChap/FACT"/>
</dbReference>
<dbReference type="AlphaFoldDB" id="A0A5J4N541"/>
<evidence type="ECO:0000256" key="10">
    <source>
        <dbReference type="SAM" id="MobiDB-lite"/>
    </source>
</evidence>
<dbReference type="GO" id="GO:0006281">
    <property type="term" value="P:DNA repair"/>
    <property type="evidence" value="ECO:0007669"/>
    <property type="project" value="UniProtKB-KW"/>
</dbReference>
<dbReference type="GO" id="GO:0006260">
    <property type="term" value="P:DNA replication"/>
    <property type="evidence" value="ECO:0007669"/>
    <property type="project" value="UniProtKB-KW"/>
</dbReference>
<keyword evidence="2 9" id="KW-0158">Chromosome</keyword>
<protein>
    <recommendedName>
        <fullName evidence="9">FACT complex subunit SSRP1</fullName>
    </recommendedName>
</protein>
<dbReference type="SMART" id="SM01287">
    <property type="entry name" value="Rtt106"/>
    <property type="match status" value="1"/>
</dbReference>
<feature type="non-terminal residue" evidence="12">
    <location>
        <position position="237"/>
    </location>
</feature>
<dbReference type="SUPFAM" id="SSF50729">
    <property type="entry name" value="PH domain-like"/>
    <property type="match status" value="1"/>
</dbReference>
<evidence type="ECO:0000313" key="12">
    <source>
        <dbReference type="EMBL" id="KAA3670651.1"/>
    </source>
</evidence>
<evidence type="ECO:0000256" key="4">
    <source>
        <dbReference type="ARBA" id="ARBA00022763"/>
    </source>
</evidence>
<dbReference type="Pfam" id="PF08512">
    <property type="entry name" value="Rttp106-like_middle"/>
    <property type="match status" value="1"/>
</dbReference>
<evidence type="ECO:0000256" key="5">
    <source>
        <dbReference type="ARBA" id="ARBA00023015"/>
    </source>
</evidence>
<comment type="caution">
    <text evidence="12">The sequence shown here is derived from an EMBL/GenBank/DDBJ whole genome shotgun (WGS) entry which is preliminary data.</text>
</comment>
<reference evidence="12 13" key="1">
    <citation type="journal article" date="2019" name="Gigascience">
        <title>Whole-genome sequence of the oriental lung fluke Paragonimus westermani.</title>
        <authorList>
            <person name="Oey H."/>
            <person name="Zakrzewski M."/>
            <person name="Narain K."/>
            <person name="Devi K.R."/>
            <person name="Agatsuma T."/>
            <person name="Nawaratna S."/>
            <person name="Gobert G.N."/>
            <person name="Jones M.K."/>
            <person name="Ragan M.A."/>
            <person name="McManus D.P."/>
            <person name="Krause L."/>
        </authorList>
    </citation>
    <scope>NUCLEOTIDE SEQUENCE [LARGE SCALE GENOMIC DNA]</scope>
    <source>
        <strain evidence="12 13">IND2009</strain>
    </source>
</reference>
<dbReference type="PANTHER" id="PTHR45849">
    <property type="entry name" value="FACT COMPLEX SUBUNIT SSRP1"/>
    <property type="match status" value="1"/>
</dbReference>
<dbReference type="InterPro" id="IPR013719">
    <property type="entry name" value="RTT106/SPT16-like_middle_dom"/>
</dbReference>
<dbReference type="GO" id="GO:1902275">
    <property type="term" value="P:regulation of chromatin organization"/>
    <property type="evidence" value="ECO:0007669"/>
    <property type="project" value="TreeGrafter"/>
</dbReference>
<dbReference type="GO" id="GO:0031491">
    <property type="term" value="F:nucleosome binding"/>
    <property type="evidence" value="ECO:0007669"/>
    <property type="project" value="TreeGrafter"/>
</dbReference>
<dbReference type="GO" id="GO:0003677">
    <property type="term" value="F:DNA binding"/>
    <property type="evidence" value="ECO:0007669"/>
    <property type="project" value="InterPro"/>
</dbReference>
<keyword evidence="6 9" id="KW-0804">Transcription</keyword>
<sequence length="237" mass="26345">PFQQKVIVPGAFSAEGGGSAIACSYKASVGLLYPLERGFTFVPRPPVSIRFDEVITAQFSRGTGAQSSYDFEVEARNGLTHTFTSIDRNEYHQLFDFVTSKELRVKNIDSETKPGAAFGAEDGWFSSDESHYAYMEKVKTQARGRQIGIEEDDDDDEDDGEHQPPPESKASELAEECDNPNMAVEDIIKRIKFCINVLVPTNLKHIGSYVQGGIYNVKETDRTNLLKSKQESSPDFS</sequence>
<feature type="domain" description="Histone chaperone RTT106/FACT complex subunit SPT16-like middle" evidence="11">
    <location>
        <begin position="18"/>
        <end position="108"/>
    </location>
</feature>
<evidence type="ECO:0000256" key="8">
    <source>
        <dbReference type="ARBA" id="ARBA00023242"/>
    </source>
</evidence>